<dbReference type="PROSITE" id="PS50158">
    <property type="entry name" value="ZF_CCHC"/>
    <property type="match status" value="2"/>
</dbReference>
<dbReference type="GO" id="GO:0008270">
    <property type="term" value="F:zinc ion binding"/>
    <property type="evidence" value="ECO:0007669"/>
    <property type="project" value="UniProtKB-KW"/>
</dbReference>
<dbReference type="OrthoDB" id="3863715at2759"/>
<dbReference type="GO" id="GO:0003676">
    <property type="term" value="F:nucleic acid binding"/>
    <property type="evidence" value="ECO:0007669"/>
    <property type="project" value="InterPro"/>
</dbReference>
<sequence length="81" mass="8874">SECTSSSKTLDFARCFICRKTGHLSRDCPQNEKGVYPKGGCCKKCGSKAHLVKDCPQSNDDNNNEGLSILSFSFLFNCDST</sequence>
<dbReference type="SMART" id="SM00343">
    <property type="entry name" value="ZnF_C2HC"/>
    <property type="match status" value="2"/>
</dbReference>
<protein>
    <recommendedName>
        <fullName evidence="6">CCHC-type domain-containing protein</fullName>
    </recommendedName>
</protein>
<feature type="domain" description="CCHC-type" evidence="6">
    <location>
        <begin position="42"/>
        <end position="57"/>
    </location>
</feature>
<accession>A0A443Q9P9</accession>
<keyword evidence="8" id="KW-1185">Reference proteome</keyword>
<evidence type="ECO:0000256" key="2">
    <source>
        <dbReference type="ARBA" id="ARBA00022737"/>
    </source>
</evidence>
<keyword evidence="4" id="KW-0862">Zinc</keyword>
<dbReference type="InterPro" id="IPR036875">
    <property type="entry name" value="Znf_CCHC_sf"/>
</dbReference>
<dbReference type="GO" id="GO:0005730">
    <property type="term" value="C:nucleolus"/>
    <property type="evidence" value="ECO:0007669"/>
    <property type="project" value="TreeGrafter"/>
</dbReference>
<keyword evidence="2" id="KW-0677">Repeat</keyword>
<dbReference type="Pfam" id="PF00098">
    <property type="entry name" value="zf-CCHC"/>
    <property type="match status" value="1"/>
</dbReference>
<proteinExistence type="predicted"/>
<evidence type="ECO:0000256" key="1">
    <source>
        <dbReference type="ARBA" id="ARBA00022723"/>
    </source>
</evidence>
<evidence type="ECO:0000256" key="4">
    <source>
        <dbReference type="ARBA" id="ARBA00022833"/>
    </source>
</evidence>
<dbReference type="AlphaFoldDB" id="A0A443Q9P9"/>
<dbReference type="SUPFAM" id="SSF57756">
    <property type="entry name" value="Retrovirus zinc finger-like domains"/>
    <property type="match status" value="1"/>
</dbReference>
<comment type="caution">
    <text evidence="7">The sequence shown here is derived from an EMBL/GenBank/DDBJ whole genome shotgun (WGS) entry which is preliminary data.</text>
</comment>
<feature type="non-terminal residue" evidence="7">
    <location>
        <position position="1"/>
    </location>
</feature>
<keyword evidence="1" id="KW-0479">Metal-binding</keyword>
<name>A0A443Q9P9_9ACAR</name>
<dbReference type="PANTHER" id="PTHR46242">
    <property type="entry name" value="ZINC FINGER CCHC DOMAIN-CONTAINING PROTEIN 9 ZCCHC9"/>
    <property type="match status" value="1"/>
</dbReference>
<dbReference type="Gene3D" id="4.10.60.10">
    <property type="entry name" value="Zinc finger, CCHC-type"/>
    <property type="match status" value="2"/>
</dbReference>
<dbReference type="PANTHER" id="PTHR46242:SF1">
    <property type="entry name" value="ZINC FINGER CCHC DOMAIN-CONTAINING PROTEIN 9"/>
    <property type="match status" value="1"/>
</dbReference>
<dbReference type="InterPro" id="IPR042246">
    <property type="entry name" value="ZCCHC9"/>
</dbReference>
<evidence type="ECO:0000256" key="3">
    <source>
        <dbReference type="ARBA" id="ARBA00022771"/>
    </source>
</evidence>
<organism evidence="7 8">
    <name type="scientific">Dinothrombium tinctorium</name>
    <dbReference type="NCBI Taxonomy" id="1965070"/>
    <lineage>
        <taxon>Eukaryota</taxon>
        <taxon>Metazoa</taxon>
        <taxon>Ecdysozoa</taxon>
        <taxon>Arthropoda</taxon>
        <taxon>Chelicerata</taxon>
        <taxon>Arachnida</taxon>
        <taxon>Acari</taxon>
        <taxon>Acariformes</taxon>
        <taxon>Trombidiformes</taxon>
        <taxon>Prostigmata</taxon>
        <taxon>Anystina</taxon>
        <taxon>Parasitengona</taxon>
        <taxon>Trombidioidea</taxon>
        <taxon>Trombidiidae</taxon>
        <taxon>Dinothrombium</taxon>
    </lineage>
</organism>
<evidence type="ECO:0000313" key="7">
    <source>
        <dbReference type="EMBL" id="RWR99761.1"/>
    </source>
</evidence>
<keyword evidence="3 5" id="KW-0863">Zinc-finger</keyword>
<evidence type="ECO:0000259" key="6">
    <source>
        <dbReference type="PROSITE" id="PS50158"/>
    </source>
</evidence>
<dbReference type="InterPro" id="IPR001878">
    <property type="entry name" value="Znf_CCHC"/>
</dbReference>
<gene>
    <name evidence="7" type="ORF">B4U79_02820</name>
</gene>
<reference evidence="7 8" key="1">
    <citation type="journal article" date="2018" name="Gigascience">
        <title>Genomes of trombidid mites reveal novel predicted allergens and laterally-transferred genes associated with secondary metabolism.</title>
        <authorList>
            <person name="Dong X."/>
            <person name="Chaisiri K."/>
            <person name="Xia D."/>
            <person name="Armstrong S.D."/>
            <person name="Fang Y."/>
            <person name="Donnelly M.J."/>
            <person name="Kadowaki T."/>
            <person name="McGarry J.W."/>
            <person name="Darby A.C."/>
            <person name="Makepeace B.L."/>
        </authorList>
    </citation>
    <scope>NUCLEOTIDE SEQUENCE [LARGE SCALE GENOMIC DNA]</scope>
    <source>
        <strain evidence="7">UoL-WK</strain>
    </source>
</reference>
<evidence type="ECO:0000313" key="8">
    <source>
        <dbReference type="Proteomes" id="UP000285301"/>
    </source>
</evidence>
<evidence type="ECO:0000256" key="5">
    <source>
        <dbReference type="PROSITE-ProRule" id="PRU00047"/>
    </source>
</evidence>
<dbReference type="STRING" id="1965070.A0A443Q9P9"/>
<dbReference type="EMBL" id="NCKU01013678">
    <property type="protein sequence ID" value="RWR99761.1"/>
    <property type="molecule type" value="Genomic_DNA"/>
</dbReference>
<dbReference type="Proteomes" id="UP000285301">
    <property type="component" value="Unassembled WGS sequence"/>
</dbReference>
<feature type="domain" description="CCHC-type" evidence="6">
    <location>
        <begin position="14"/>
        <end position="30"/>
    </location>
</feature>
<dbReference type="FunFam" id="4.10.60.10:FF:000091">
    <property type="entry name" value="Zinc finger CCHC-type-containing 9"/>
    <property type="match status" value="1"/>
</dbReference>